<proteinExistence type="predicted"/>
<dbReference type="InterPro" id="IPR035979">
    <property type="entry name" value="RBD_domain_sf"/>
</dbReference>
<feature type="region of interest" description="Disordered" evidence="3">
    <location>
        <begin position="1"/>
        <end position="79"/>
    </location>
</feature>
<evidence type="ECO:0000256" key="3">
    <source>
        <dbReference type="SAM" id="MobiDB-lite"/>
    </source>
</evidence>
<gene>
    <name evidence="5" type="ORF">D9758_000505</name>
</gene>
<feature type="compositionally biased region" description="Gly residues" evidence="3">
    <location>
        <begin position="411"/>
        <end position="425"/>
    </location>
</feature>
<dbReference type="Pfam" id="PF00076">
    <property type="entry name" value="RRM_1"/>
    <property type="match status" value="1"/>
</dbReference>
<accession>A0A8H5H1F2</accession>
<evidence type="ECO:0000256" key="1">
    <source>
        <dbReference type="ARBA" id="ARBA00022884"/>
    </source>
</evidence>
<evidence type="ECO:0000259" key="4">
    <source>
        <dbReference type="PROSITE" id="PS50102"/>
    </source>
</evidence>
<keyword evidence="6" id="KW-1185">Reference proteome</keyword>
<feature type="compositionally biased region" description="Pro residues" evidence="3">
    <location>
        <begin position="466"/>
        <end position="526"/>
    </location>
</feature>
<dbReference type="EMBL" id="JAACJM010000001">
    <property type="protein sequence ID" value="KAF5374967.1"/>
    <property type="molecule type" value="Genomic_DNA"/>
</dbReference>
<dbReference type="InterPro" id="IPR000504">
    <property type="entry name" value="RRM_dom"/>
</dbReference>
<evidence type="ECO:0000313" key="6">
    <source>
        <dbReference type="Proteomes" id="UP000559256"/>
    </source>
</evidence>
<keyword evidence="1 2" id="KW-0694">RNA-binding</keyword>
<dbReference type="CDD" id="cd12524">
    <property type="entry name" value="RRM1_MEI2_like"/>
    <property type="match status" value="1"/>
</dbReference>
<feature type="compositionally biased region" description="Gly residues" evidence="3">
    <location>
        <begin position="351"/>
        <end position="366"/>
    </location>
</feature>
<dbReference type="PROSITE" id="PS50102">
    <property type="entry name" value="RRM"/>
    <property type="match status" value="1"/>
</dbReference>
<dbReference type="AlphaFoldDB" id="A0A8H5H1F2"/>
<dbReference type="GO" id="GO:0003723">
    <property type="term" value="F:RNA binding"/>
    <property type="evidence" value="ECO:0007669"/>
    <property type="project" value="UniProtKB-UniRule"/>
</dbReference>
<sequence>MNRHHPYGGYEHHHRGGGAGSDRPHRGGRGRGYGRGRGGGGGYGGGGGGGGAAGGGGNYDMSYDAYDQGPSSDDMAAYSNYDAAPQNSYYQNNWGGGPQYGGYNQGYGKSEDNSGYGEDSFGRTRRPPRKEKDDKVHDSIIEERIQRERPCRTLFIRNIKYETSSADVRRQFEEHGDIKTFFDLISTRGMVFVTYYDLRAAERARERLQGSEISGRPIDVHYSLPRDDRGSDDKNYQLQGCLQVTLRNSSQPIDDNEVRRKFQQFGDVKSLQPVGDRIDSRYVEYYDTRACDEAFERLRHQVLQDGVMDVAFAWDPNEGGAQGSHRGGRDWNEDGGRRGRGGRGRGRGRGRGGSGGGGGGGGGGGYDNDDDRRDYGRDRDRRGRYDDDYGGGHASGRRGGGPNGYNDRYDGGGGGARGGYGGPSAGGPPPYNNPPGSPDERLEQARKVQQLLAALKQPQTGSAPTAPAPGIPGMPSMPPPGGQPNSYYPPPPSSGLQQPPYPPPPNPYGAPMPPSSAPPSAGPPPSAALNNLPPNIMALLQSAQQQQQPTAPAGSLPPGMPPYGAPPPPMMSTPPPGAPPGANYQQLMSFLQNSKRP</sequence>
<dbReference type="Proteomes" id="UP000559256">
    <property type="component" value="Unassembled WGS sequence"/>
</dbReference>
<feature type="region of interest" description="Disordered" evidence="3">
    <location>
        <begin position="105"/>
        <end position="137"/>
    </location>
</feature>
<feature type="compositionally biased region" description="Pro residues" evidence="3">
    <location>
        <begin position="558"/>
        <end position="579"/>
    </location>
</feature>
<feature type="compositionally biased region" description="Gly residues" evidence="3">
    <location>
        <begin position="35"/>
        <end position="58"/>
    </location>
</feature>
<feature type="compositionally biased region" description="Pro residues" evidence="3">
    <location>
        <begin position="426"/>
        <end position="437"/>
    </location>
</feature>
<feature type="compositionally biased region" description="Basic residues" evidence="3">
    <location>
        <begin position="1"/>
        <end position="16"/>
    </location>
</feature>
<evidence type="ECO:0000313" key="5">
    <source>
        <dbReference type="EMBL" id="KAF5374967.1"/>
    </source>
</evidence>
<feature type="compositionally biased region" description="Low complexity" evidence="3">
    <location>
        <begin position="527"/>
        <end position="553"/>
    </location>
</feature>
<name>A0A8H5H1F2_9AGAR</name>
<dbReference type="InterPro" id="IPR034453">
    <property type="entry name" value="MEI2-like_RRM1"/>
</dbReference>
<dbReference type="SMART" id="SM00360">
    <property type="entry name" value="RRM"/>
    <property type="match status" value="2"/>
</dbReference>
<feature type="region of interest" description="Disordered" evidence="3">
    <location>
        <begin position="314"/>
        <end position="597"/>
    </location>
</feature>
<protein>
    <recommendedName>
        <fullName evidence="4">RRM domain-containing protein</fullName>
    </recommendedName>
</protein>
<feature type="compositionally biased region" description="Basic and acidic residues" evidence="3">
    <location>
        <begin position="327"/>
        <end position="337"/>
    </location>
</feature>
<dbReference type="SUPFAM" id="SSF54928">
    <property type="entry name" value="RNA-binding domain, RBD"/>
    <property type="match status" value="1"/>
</dbReference>
<comment type="caution">
    <text evidence="5">The sequence shown here is derived from an EMBL/GenBank/DDBJ whole genome shotgun (WGS) entry which is preliminary data.</text>
</comment>
<reference evidence="5 6" key="1">
    <citation type="journal article" date="2020" name="ISME J.">
        <title>Uncovering the hidden diversity of litter-decomposition mechanisms in mushroom-forming fungi.</title>
        <authorList>
            <person name="Floudas D."/>
            <person name="Bentzer J."/>
            <person name="Ahren D."/>
            <person name="Johansson T."/>
            <person name="Persson P."/>
            <person name="Tunlid A."/>
        </authorList>
    </citation>
    <scope>NUCLEOTIDE SEQUENCE [LARGE SCALE GENOMIC DNA]</scope>
    <source>
        <strain evidence="5 6">CBS 291.85</strain>
    </source>
</reference>
<feature type="compositionally biased region" description="Basic and acidic residues" evidence="3">
    <location>
        <begin position="370"/>
        <end position="387"/>
    </location>
</feature>
<feature type="compositionally biased region" description="Polar residues" evidence="3">
    <location>
        <begin position="583"/>
        <end position="597"/>
    </location>
</feature>
<feature type="compositionally biased region" description="Basic residues" evidence="3">
    <location>
        <begin position="338"/>
        <end position="350"/>
    </location>
</feature>
<dbReference type="PANTHER" id="PTHR23189">
    <property type="entry name" value="RNA RECOGNITION MOTIF-CONTAINING"/>
    <property type="match status" value="1"/>
</dbReference>
<evidence type="ECO:0000256" key="2">
    <source>
        <dbReference type="PROSITE-ProRule" id="PRU00176"/>
    </source>
</evidence>
<feature type="compositionally biased region" description="Gly residues" evidence="3">
    <location>
        <begin position="391"/>
        <end position="403"/>
    </location>
</feature>
<dbReference type="InterPro" id="IPR012677">
    <property type="entry name" value="Nucleotide-bd_a/b_plait_sf"/>
</dbReference>
<feature type="domain" description="RRM" evidence="4">
    <location>
        <begin position="152"/>
        <end position="225"/>
    </location>
</feature>
<dbReference type="OrthoDB" id="439808at2759"/>
<organism evidence="5 6">
    <name type="scientific">Tetrapyrgos nigripes</name>
    <dbReference type="NCBI Taxonomy" id="182062"/>
    <lineage>
        <taxon>Eukaryota</taxon>
        <taxon>Fungi</taxon>
        <taxon>Dikarya</taxon>
        <taxon>Basidiomycota</taxon>
        <taxon>Agaricomycotina</taxon>
        <taxon>Agaricomycetes</taxon>
        <taxon>Agaricomycetidae</taxon>
        <taxon>Agaricales</taxon>
        <taxon>Marasmiineae</taxon>
        <taxon>Marasmiaceae</taxon>
        <taxon>Tetrapyrgos</taxon>
    </lineage>
</organism>
<dbReference type="CDD" id="cd12276">
    <property type="entry name" value="RRM2_MEI2_EAR1_like"/>
    <property type="match status" value="1"/>
</dbReference>
<dbReference type="Gene3D" id="3.30.70.330">
    <property type="match status" value="2"/>
</dbReference>